<organism evidence="2 3">
    <name type="scientific">Alosa alosa</name>
    <name type="common">allis shad</name>
    <dbReference type="NCBI Taxonomy" id="278164"/>
    <lineage>
        <taxon>Eukaryota</taxon>
        <taxon>Metazoa</taxon>
        <taxon>Chordata</taxon>
        <taxon>Craniata</taxon>
        <taxon>Vertebrata</taxon>
        <taxon>Euteleostomi</taxon>
        <taxon>Actinopterygii</taxon>
        <taxon>Neopterygii</taxon>
        <taxon>Teleostei</taxon>
        <taxon>Clupei</taxon>
        <taxon>Clupeiformes</taxon>
        <taxon>Clupeoidei</taxon>
        <taxon>Clupeidae</taxon>
        <taxon>Alosa</taxon>
    </lineage>
</organism>
<accession>A0AAV6H3T0</accession>
<dbReference type="AlphaFoldDB" id="A0AAV6H3T0"/>
<feature type="transmembrane region" description="Helical" evidence="1">
    <location>
        <begin position="60"/>
        <end position="81"/>
    </location>
</feature>
<keyword evidence="3" id="KW-1185">Reference proteome</keyword>
<reference evidence="2" key="1">
    <citation type="submission" date="2020-10" db="EMBL/GenBank/DDBJ databases">
        <title>Chromosome-scale genome assembly of the Allis shad, Alosa alosa.</title>
        <authorList>
            <person name="Margot Z."/>
            <person name="Christophe K."/>
            <person name="Cabau C."/>
            <person name="Louis A."/>
            <person name="Berthelot C."/>
            <person name="Parey E."/>
            <person name="Roest Crollius H."/>
            <person name="Montfort J."/>
            <person name="Robinson-Rechavi M."/>
            <person name="Bucao C."/>
            <person name="Bouchez O."/>
            <person name="Gislard M."/>
            <person name="Lluch J."/>
            <person name="Milhes M."/>
            <person name="Lampietro C."/>
            <person name="Lopez Roques C."/>
            <person name="Donnadieu C."/>
            <person name="Braasch I."/>
            <person name="Desvignes T."/>
            <person name="Postlethwait J."/>
            <person name="Bobe J."/>
            <person name="Guiguen Y."/>
        </authorList>
    </citation>
    <scope>NUCLEOTIDE SEQUENCE</scope>
    <source>
        <strain evidence="2">M-15738</strain>
        <tissue evidence="2">Blood</tissue>
    </source>
</reference>
<comment type="caution">
    <text evidence="2">The sequence shown here is derived from an EMBL/GenBank/DDBJ whole genome shotgun (WGS) entry which is preliminary data.</text>
</comment>
<dbReference type="EMBL" id="JADWDJ010000004">
    <property type="protein sequence ID" value="KAG5281699.1"/>
    <property type="molecule type" value="Genomic_DNA"/>
</dbReference>
<keyword evidence="1" id="KW-0812">Transmembrane</keyword>
<feature type="transmembrane region" description="Helical" evidence="1">
    <location>
        <begin position="314"/>
        <end position="332"/>
    </location>
</feature>
<dbReference type="PANTHER" id="PTHR15573:SF0">
    <property type="entry name" value="G-PROTEIN COUPLED RECEPTOR 160-RELATED"/>
    <property type="match status" value="1"/>
</dbReference>
<evidence type="ECO:0000313" key="2">
    <source>
        <dbReference type="EMBL" id="KAG5281699.1"/>
    </source>
</evidence>
<dbReference type="GO" id="GO:0005886">
    <property type="term" value="C:plasma membrane"/>
    <property type="evidence" value="ECO:0007669"/>
    <property type="project" value="TreeGrafter"/>
</dbReference>
<dbReference type="Proteomes" id="UP000823561">
    <property type="component" value="Chromosome 4"/>
</dbReference>
<feature type="transmembrane region" description="Helical" evidence="1">
    <location>
        <begin position="133"/>
        <end position="152"/>
    </location>
</feature>
<sequence>MLLDNHSILAVLQERADWDAHWEEHTPDFLSLLLIKVLLNCVLLACGYGSQRPTRSLMGLCFLSLCLADFLLATTLAVTRLQGDPQGYPGYQALILAHASAVYALLPLPVLALGSLDYAYADRRGAHQLGGSVGQGGAVLVLWVLAGLYSAGHTDPSVLEVKLRPPQLVGWARVCEVRVAWEVSLFCLVLLMVVGVVLLLHLPHVPRWTRLIHCLTVEREAVGMARSNLAVTHSKTPLTQADVPVSNSKMPLTHADLPIWSVEMEGQPPCQRGPPLYVTCVLLFAVPWCPYLLLHLSSQLLQLSVPSYVSVNTLWLSCANSLLAGITSWARARQDTGTSTHHLDAVCDWRIPSYVSYRGNSPGPLHKVPLELQTPSERKLKPLLLL</sequence>
<feature type="transmembrane region" description="Helical" evidence="1">
    <location>
        <begin position="29"/>
        <end position="48"/>
    </location>
</feature>
<protein>
    <recommendedName>
        <fullName evidence="4">G protein-coupled receptor 160</fullName>
    </recommendedName>
</protein>
<feature type="transmembrane region" description="Helical" evidence="1">
    <location>
        <begin position="183"/>
        <end position="202"/>
    </location>
</feature>
<evidence type="ECO:0000313" key="3">
    <source>
        <dbReference type="Proteomes" id="UP000823561"/>
    </source>
</evidence>
<proteinExistence type="predicted"/>
<dbReference type="PANTHER" id="PTHR15573">
    <property type="entry name" value="G-PROTEIN COUPLED RECEPTOR 160-RELATED"/>
    <property type="match status" value="1"/>
</dbReference>
<name>A0AAV6H3T0_9TELE</name>
<dbReference type="GO" id="GO:0043235">
    <property type="term" value="C:receptor complex"/>
    <property type="evidence" value="ECO:0007669"/>
    <property type="project" value="TreeGrafter"/>
</dbReference>
<evidence type="ECO:0008006" key="4">
    <source>
        <dbReference type="Google" id="ProtNLM"/>
    </source>
</evidence>
<feature type="transmembrane region" description="Helical" evidence="1">
    <location>
        <begin position="276"/>
        <end position="294"/>
    </location>
</feature>
<gene>
    <name evidence="2" type="ORF">AALO_G00047820</name>
</gene>
<keyword evidence="1" id="KW-1133">Transmembrane helix</keyword>
<evidence type="ECO:0000256" key="1">
    <source>
        <dbReference type="SAM" id="Phobius"/>
    </source>
</evidence>
<feature type="transmembrane region" description="Helical" evidence="1">
    <location>
        <begin position="101"/>
        <end position="121"/>
    </location>
</feature>
<dbReference type="InterPro" id="IPR042353">
    <property type="entry name" value="GPR160"/>
</dbReference>
<keyword evidence="1" id="KW-0472">Membrane</keyword>